<comment type="function">
    <text evidence="1">Cell wall formation. Synthesis of cross-linked peptidoglycan from the lipid intermediates. The enzyme has a penicillin-insensitive transglycosylase N-terminal domain (formation of linear glycan strands) and a penicillin-sensitive transpeptidase C-terminal domain (cross-linking of the peptide subunits).</text>
</comment>
<keyword evidence="20" id="KW-0046">Antibiotic resistance</keyword>
<evidence type="ECO:0000256" key="11">
    <source>
        <dbReference type="ARBA" id="ARBA00022676"/>
    </source>
</evidence>
<evidence type="ECO:0000256" key="2">
    <source>
        <dbReference type="ARBA" id="ARBA00004401"/>
    </source>
</evidence>
<evidence type="ECO:0000256" key="14">
    <source>
        <dbReference type="ARBA" id="ARBA00022801"/>
    </source>
</evidence>
<evidence type="ECO:0000256" key="7">
    <source>
        <dbReference type="ARBA" id="ARBA00018638"/>
    </source>
</evidence>
<evidence type="ECO:0000313" key="31">
    <source>
        <dbReference type="Proteomes" id="UP000242705"/>
    </source>
</evidence>
<evidence type="ECO:0000256" key="20">
    <source>
        <dbReference type="ARBA" id="ARBA00023251"/>
    </source>
</evidence>
<evidence type="ECO:0000256" key="25">
    <source>
        <dbReference type="ARBA" id="ARBA00049902"/>
    </source>
</evidence>
<organism evidence="30 31">
    <name type="scientific">Sulfobacillus thermosulfidooxidans</name>
    <dbReference type="NCBI Taxonomy" id="28034"/>
    <lineage>
        <taxon>Bacteria</taxon>
        <taxon>Bacillati</taxon>
        <taxon>Bacillota</taxon>
        <taxon>Clostridia</taxon>
        <taxon>Eubacteriales</taxon>
        <taxon>Clostridiales Family XVII. Incertae Sedis</taxon>
        <taxon>Sulfobacillus</taxon>
    </lineage>
</organism>
<keyword evidence="16" id="KW-0735">Signal-anchor</keyword>
<evidence type="ECO:0000259" key="28">
    <source>
        <dbReference type="Pfam" id="PF00905"/>
    </source>
</evidence>
<comment type="pathway">
    <text evidence="3">Cell wall biogenesis; peptidoglycan biosynthesis.</text>
</comment>
<comment type="catalytic activity">
    <reaction evidence="25">
        <text>[GlcNAc-(1-&gt;4)-Mur2Ac(oyl-L-Ala-gamma-D-Glu-L-Lys-D-Ala-D-Ala)](n)-di-trans,octa-cis-undecaprenyl diphosphate + beta-D-GlcNAc-(1-&gt;4)-Mur2Ac(oyl-L-Ala-gamma-D-Glu-L-Lys-D-Ala-D-Ala)-di-trans,octa-cis-undecaprenyl diphosphate = [GlcNAc-(1-&gt;4)-Mur2Ac(oyl-L-Ala-gamma-D-Glu-L-Lys-D-Ala-D-Ala)](n+1)-di-trans,octa-cis-undecaprenyl diphosphate + di-trans,octa-cis-undecaprenyl diphosphate + H(+)</text>
        <dbReference type="Rhea" id="RHEA:23708"/>
        <dbReference type="Rhea" id="RHEA-COMP:9602"/>
        <dbReference type="Rhea" id="RHEA-COMP:9603"/>
        <dbReference type="ChEBI" id="CHEBI:15378"/>
        <dbReference type="ChEBI" id="CHEBI:58405"/>
        <dbReference type="ChEBI" id="CHEBI:60033"/>
        <dbReference type="ChEBI" id="CHEBI:78435"/>
        <dbReference type="EC" id="2.4.99.28"/>
    </reaction>
</comment>
<evidence type="ECO:0000256" key="1">
    <source>
        <dbReference type="ARBA" id="ARBA00002624"/>
    </source>
</evidence>
<evidence type="ECO:0000256" key="18">
    <source>
        <dbReference type="ARBA" id="ARBA00022989"/>
    </source>
</evidence>
<dbReference type="SUPFAM" id="SSF56601">
    <property type="entry name" value="beta-lactamase/transpeptidase-like"/>
    <property type="match status" value="1"/>
</dbReference>
<dbReference type="GO" id="GO:0046677">
    <property type="term" value="P:response to antibiotic"/>
    <property type="evidence" value="ECO:0007669"/>
    <property type="project" value="UniProtKB-KW"/>
</dbReference>
<evidence type="ECO:0000256" key="22">
    <source>
        <dbReference type="ARBA" id="ARBA00023316"/>
    </source>
</evidence>
<keyword evidence="8" id="KW-1003">Cell membrane</keyword>
<dbReference type="Pfam" id="PF00905">
    <property type="entry name" value="Transpeptidase"/>
    <property type="match status" value="1"/>
</dbReference>
<evidence type="ECO:0000256" key="6">
    <source>
        <dbReference type="ARBA" id="ARBA00012448"/>
    </source>
</evidence>
<dbReference type="Pfam" id="PF00912">
    <property type="entry name" value="Transgly"/>
    <property type="match status" value="1"/>
</dbReference>
<keyword evidence="9" id="KW-0121">Carboxypeptidase</keyword>
<dbReference type="InterPro" id="IPR001264">
    <property type="entry name" value="Glyco_trans_51"/>
</dbReference>
<dbReference type="GO" id="GO:0008360">
    <property type="term" value="P:regulation of cell shape"/>
    <property type="evidence" value="ECO:0007669"/>
    <property type="project" value="UniProtKB-KW"/>
</dbReference>
<evidence type="ECO:0000256" key="24">
    <source>
        <dbReference type="ARBA" id="ARBA00044770"/>
    </source>
</evidence>
<keyword evidence="21" id="KW-0511">Multifunctional enzyme</keyword>
<evidence type="ECO:0000259" key="29">
    <source>
        <dbReference type="Pfam" id="PF00912"/>
    </source>
</evidence>
<dbReference type="EC" id="3.4.16.4" evidence="6"/>
<dbReference type="InterPro" id="IPR036950">
    <property type="entry name" value="PBP_transglycosylase"/>
</dbReference>
<name>A0A2T2WWF9_SULTH</name>
<feature type="domain" description="Penicillin-binding protein transpeptidase" evidence="28">
    <location>
        <begin position="338"/>
        <end position="582"/>
    </location>
</feature>
<sequence length="700" mass="76667">MMESRRERQRHRPKFMQRVKKKIVNTAALVSLPALVIGATVLVLPVAWLALPIPELPADTMIYDQHGQLVSVLYGQKNRMPVPYQQIPPAMQNALVAIEDDTYWIEPAIDPVGIVRAAIVDLTNGKILQGGSTITQQLAKNLYLSNQRTFSRKFKELLITLKLSTMFDKRQILTMYLNDVYFGEGAYGVEAASEIYFGHSVKSLTLPEAALLAGLVNAPTYYDPYIHPGAALARRNLVLQQMAKLHYITLRQALIAEQAPLNLCRSTPLGDRAPYFTKFIADELMSLSPHIGRHLYDGGYRVTTTMDWHMQQAAQNAVAWYMPSTTDVNGVPEPEVGLIAMNPQNGYIEALVGGDDFAKTSLDRATKAARQPGSTMKYFLYTTVINDGYPTSSVKDSAPVRFPAGHGKWYVPHNFGHVYNGPLTIRRAIAYSDNIVAVKWMNTVGPPAMIHMAHEMGIESPLADNLTTALGSSSVTPYEMARGVSTLANGGSRVRPFGVLKVVNQNGQVIFQDHPHLTRVLSPQVAYVVTNLFTAPLLNPQGTAHDLRSIINRPAAAKTGTSSQQRDAWLVGYTPQLASAVWVGNDNDSPLGLTGDLGAGPIWAHFMRMALSNQPKLTFKQPPGIVWKSVCVRTGLLANGCCTSYREVFIKGHTPTEVSPGCSGDSSSGTNPKSKKKNSPHQGASSNEQLLKQILKSLTP</sequence>
<evidence type="ECO:0000256" key="26">
    <source>
        <dbReference type="ARBA" id="ARBA00060592"/>
    </source>
</evidence>
<dbReference type="Gene3D" id="3.40.710.10">
    <property type="entry name" value="DD-peptidase/beta-lactamase superfamily"/>
    <property type="match status" value="1"/>
</dbReference>
<evidence type="ECO:0000256" key="10">
    <source>
        <dbReference type="ARBA" id="ARBA00022670"/>
    </source>
</evidence>
<comment type="catalytic activity">
    <reaction evidence="23">
        <text>Preferential cleavage: (Ac)2-L-Lys-D-Ala-|-D-Ala. Also transpeptidation of peptidyl-alanyl moieties that are N-acyl substituents of D-alanine.</text>
        <dbReference type="EC" id="3.4.16.4"/>
    </reaction>
</comment>
<feature type="domain" description="Glycosyl transferase family 51" evidence="29">
    <location>
        <begin position="68"/>
        <end position="242"/>
    </location>
</feature>
<dbReference type="InterPro" id="IPR023346">
    <property type="entry name" value="Lysozyme-like_dom_sf"/>
</dbReference>
<dbReference type="GO" id="GO:0071555">
    <property type="term" value="P:cell wall organization"/>
    <property type="evidence" value="ECO:0007669"/>
    <property type="project" value="UniProtKB-KW"/>
</dbReference>
<dbReference type="PANTHER" id="PTHR32282:SF27">
    <property type="entry name" value="PENICILLIN-BINDING PROTEIN 1A"/>
    <property type="match status" value="1"/>
</dbReference>
<keyword evidence="14" id="KW-0378">Hydrolase</keyword>
<keyword evidence="10" id="KW-0645">Protease</keyword>
<dbReference type="GO" id="GO:0005886">
    <property type="term" value="C:plasma membrane"/>
    <property type="evidence" value="ECO:0007669"/>
    <property type="project" value="UniProtKB-SubCell"/>
</dbReference>
<keyword evidence="11" id="KW-0328">Glycosyltransferase</keyword>
<dbReference type="UniPathway" id="UPA00219"/>
<evidence type="ECO:0000256" key="17">
    <source>
        <dbReference type="ARBA" id="ARBA00022984"/>
    </source>
</evidence>
<dbReference type="AlphaFoldDB" id="A0A2T2WWF9"/>
<keyword evidence="13" id="KW-0812">Transmembrane</keyword>
<evidence type="ECO:0000256" key="16">
    <source>
        <dbReference type="ARBA" id="ARBA00022968"/>
    </source>
</evidence>
<evidence type="ECO:0000256" key="5">
    <source>
        <dbReference type="ARBA" id="ARBA00007739"/>
    </source>
</evidence>
<dbReference type="FunFam" id="1.10.3810.10:FF:000001">
    <property type="entry name" value="Penicillin-binding protein 1A"/>
    <property type="match status" value="1"/>
</dbReference>
<keyword evidence="19" id="KW-0472">Membrane</keyword>
<accession>A0A2T2WWF9</accession>
<dbReference type="EC" id="2.4.99.28" evidence="24"/>
<proteinExistence type="inferred from homology"/>
<dbReference type="GO" id="GO:0030288">
    <property type="term" value="C:outer membrane-bounded periplasmic space"/>
    <property type="evidence" value="ECO:0007669"/>
    <property type="project" value="TreeGrafter"/>
</dbReference>
<gene>
    <name evidence="30" type="ORF">C7B47_10390</name>
</gene>
<dbReference type="EMBL" id="PXYX01000021">
    <property type="protein sequence ID" value="PSR26566.1"/>
    <property type="molecule type" value="Genomic_DNA"/>
</dbReference>
<dbReference type="GO" id="GO:0008955">
    <property type="term" value="F:peptidoglycan glycosyltransferase activity"/>
    <property type="evidence" value="ECO:0007669"/>
    <property type="project" value="UniProtKB-EC"/>
</dbReference>
<dbReference type="InterPro" id="IPR050396">
    <property type="entry name" value="Glycosyltr_51/Transpeptidase"/>
</dbReference>
<evidence type="ECO:0000256" key="4">
    <source>
        <dbReference type="ARBA" id="ARBA00007090"/>
    </source>
</evidence>
<dbReference type="Proteomes" id="UP000242705">
    <property type="component" value="Unassembled WGS sequence"/>
</dbReference>
<evidence type="ECO:0000256" key="8">
    <source>
        <dbReference type="ARBA" id="ARBA00022475"/>
    </source>
</evidence>
<keyword evidence="15" id="KW-0133">Cell shape</keyword>
<comment type="subcellular location">
    <subcellularLocation>
        <location evidence="2">Cell membrane</location>
        <topology evidence="2">Single-pass type II membrane protein</topology>
    </subcellularLocation>
</comment>
<comment type="pathway">
    <text evidence="26">Glycan biosynthesis.</text>
</comment>
<dbReference type="InterPro" id="IPR001460">
    <property type="entry name" value="PCN-bd_Tpept"/>
</dbReference>
<evidence type="ECO:0000256" key="19">
    <source>
        <dbReference type="ARBA" id="ARBA00023136"/>
    </source>
</evidence>
<evidence type="ECO:0000256" key="13">
    <source>
        <dbReference type="ARBA" id="ARBA00022692"/>
    </source>
</evidence>
<dbReference type="GO" id="GO:0009002">
    <property type="term" value="F:serine-type D-Ala-D-Ala carboxypeptidase activity"/>
    <property type="evidence" value="ECO:0007669"/>
    <property type="project" value="UniProtKB-EC"/>
</dbReference>
<evidence type="ECO:0000313" key="30">
    <source>
        <dbReference type="EMBL" id="PSR26566.1"/>
    </source>
</evidence>
<feature type="compositionally biased region" description="Polar residues" evidence="27">
    <location>
        <begin position="680"/>
        <end position="700"/>
    </location>
</feature>
<evidence type="ECO:0000256" key="23">
    <source>
        <dbReference type="ARBA" id="ARBA00034000"/>
    </source>
</evidence>
<keyword evidence="12" id="KW-0808">Transferase</keyword>
<keyword evidence="18" id="KW-1133">Transmembrane helix</keyword>
<evidence type="ECO:0000256" key="21">
    <source>
        <dbReference type="ARBA" id="ARBA00023268"/>
    </source>
</evidence>
<dbReference type="GO" id="GO:0006508">
    <property type="term" value="P:proteolysis"/>
    <property type="evidence" value="ECO:0007669"/>
    <property type="project" value="UniProtKB-KW"/>
</dbReference>
<comment type="similarity">
    <text evidence="5">In the N-terminal section; belongs to the glycosyltransferase 51 family.</text>
</comment>
<evidence type="ECO:0000256" key="12">
    <source>
        <dbReference type="ARBA" id="ARBA00022679"/>
    </source>
</evidence>
<evidence type="ECO:0000256" key="3">
    <source>
        <dbReference type="ARBA" id="ARBA00004752"/>
    </source>
</evidence>
<evidence type="ECO:0000256" key="9">
    <source>
        <dbReference type="ARBA" id="ARBA00022645"/>
    </source>
</evidence>
<reference evidence="30 31" key="1">
    <citation type="journal article" date="2014" name="BMC Genomics">
        <title>Comparison of environmental and isolate Sulfobacillus genomes reveals diverse carbon, sulfur, nitrogen, and hydrogen metabolisms.</title>
        <authorList>
            <person name="Justice N.B."/>
            <person name="Norman A."/>
            <person name="Brown C.T."/>
            <person name="Singh A."/>
            <person name="Thomas B.C."/>
            <person name="Banfield J.F."/>
        </authorList>
    </citation>
    <scope>NUCLEOTIDE SEQUENCE [LARGE SCALE GENOMIC DNA]</scope>
    <source>
        <strain evidence="30">AMDSBA5</strain>
    </source>
</reference>
<evidence type="ECO:0000256" key="27">
    <source>
        <dbReference type="SAM" id="MobiDB-lite"/>
    </source>
</evidence>
<dbReference type="SUPFAM" id="SSF53955">
    <property type="entry name" value="Lysozyme-like"/>
    <property type="match status" value="1"/>
</dbReference>
<dbReference type="GO" id="GO:0008658">
    <property type="term" value="F:penicillin binding"/>
    <property type="evidence" value="ECO:0007669"/>
    <property type="project" value="InterPro"/>
</dbReference>
<dbReference type="Gene3D" id="1.10.3810.10">
    <property type="entry name" value="Biosynthetic peptidoglycan transglycosylase-like"/>
    <property type="match status" value="1"/>
</dbReference>
<dbReference type="PANTHER" id="PTHR32282">
    <property type="entry name" value="BINDING PROTEIN TRANSPEPTIDASE, PUTATIVE-RELATED"/>
    <property type="match status" value="1"/>
</dbReference>
<feature type="region of interest" description="Disordered" evidence="27">
    <location>
        <begin position="656"/>
        <end position="700"/>
    </location>
</feature>
<evidence type="ECO:0000256" key="15">
    <source>
        <dbReference type="ARBA" id="ARBA00022960"/>
    </source>
</evidence>
<comment type="similarity">
    <text evidence="4">In the C-terminal section; belongs to the transpeptidase family.</text>
</comment>
<keyword evidence="22" id="KW-0961">Cell wall biogenesis/degradation</keyword>
<keyword evidence="17" id="KW-0573">Peptidoglycan synthesis</keyword>
<dbReference type="InterPro" id="IPR012338">
    <property type="entry name" value="Beta-lactam/transpept-like"/>
</dbReference>
<comment type="caution">
    <text evidence="30">The sequence shown here is derived from an EMBL/GenBank/DDBJ whole genome shotgun (WGS) entry which is preliminary data.</text>
</comment>
<dbReference type="GO" id="GO:0009252">
    <property type="term" value="P:peptidoglycan biosynthetic process"/>
    <property type="evidence" value="ECO:0007669"/>
    <property type="project" value="UniProtKB-UniPathway"/>
</dbReference>
<protein>
    <recommendedName>
        <fullName evidence="7">Penicillin-binding protein 1A</fullName>
        <ecNumber evidence="24">2.4.99.28</ecNumber>
        <ecNumber evidence="6">3.4.16.4</ecNumber>
    </recommendedName>
</protein>
<dbReference type="NCBIfam" id="TIGR02074">
    <property type="entry name" value="PBP_1a_fam"/>
    <property type="match status" value="1"/>
</dbReference>